<dbReference type="GO" id="GO:0005737">
    <property type="term" value="C:cytoplasm"/>
    <property type="evidence" value="ECO:0007669"/>
    <property type="project" value="TreeGrafter"/>
</dbReference>
<dbReference type="Pfam" id="PF02798">
    <property type="entry name" value="GST_N"/>
    <property type="match status" value="1"/>
</dbReference>
<comment type="catalytic activity">
    <reaction evidence="5">
        <text>RX + glutathione = an S-substituted glutathione + a halide anion + H(+)</text>
        <dbReference type="Rhea" id="RHEA:16437"/>
        <dbReference type="ChEBI" id="CHEBI:15378"/>
        <dbReference type="ChEBI" id="CHEBI:16042"/>
        <dbReference type="ChEBI" id="CHEBI:17792"/>
        <dbReference type="ChEBI" id="CHEBI:57925"/>
        <dbReference type="ChEBI" id="CHEBI:90779"/>
        <dbReference type="EC" id="2.5.1.18"/>
    </reaction>
</comment>
<dbReference type="EMBL" id="BT137653">
    <property type="protein sequence ID" value="AFK37448.1"/>
    <property type="molecule type" value="mRNA"/>
</dbReference>
<dbReference type="SFLD" id="SFLDG00358">
    <property type="entry name" value="Main_(cytGST)"/>
    <property type="match status" value="1"/>
</dbReference>
<feature type="domain" description="GST C-terminal" evidence="7">
    <location>
        <begin position="91"/>
        <end position="227"/>
    </location>
</feature>
<dbReference type="SUPFAM" id="SSF47616">
    <property type="entry name" value="GST C-terminal domain-like"/>
    <property type="match status" value="1"/>
</dbReference>
<dbReference type="CDD" id="cd03185">
    <property type="entry name" value="GST_C_Tau"/>
    <property type="match status" value="1"/>
</dbReference>
<dbReference type="FunFam" id="1.20.1050.10:FF:000016">
    <property type="entry name" value="Glutathione S-transferase U9"/>
    <property type="match status" value="1"/>
</dbReference>
<evidence type="ECO:0000256" key="1">
    <source>
        <dbReference type="ARBA" id="ARBA00012452"/>
    </source>
</evidence>
<dbReference type="Gene3D" id="3.40.30.10">
    <property type="entry name" value="Glutaredoxin"/>
    <property type="match status" value="1"/>
</dbReference>
<dbReference type="InterPro" id="IPR045074">
    <property type="entry name" value="GST_C_Tau"/>
</dbReference>
<comment type="similarity">
    <text evidence="4">Belongs to the GST superfamily. Tau family.</text>
</comment>
<dbReference type="InterPro" id="IPR036249">
    <property type="entry name" value="Thioredoxin-like_sf"/>
</dbReference>
<dbReference type="FunFam" id="3.40.30.10:FF:000044">
    <property type="entry name" value="Glutathione S-transferase GSTU6"/>
    <property type="match status" value="1"/>
</dbReference>
<dbReference type="SFLD" id="SFLDG01152">
    <property type="entry name" value="Main.3:_Omega-_and_Tau-like"/>
    <property type="match status" value="1"/>
</dbReference>
<accession>I3SB06</accession>
<dbReference type="InterPro" id="IPR045073">
    <property type="entry name" value="Omega/Tau-like"/>
</dbReference>
<dbReference type="PROSITE" id="PS50404">
    <property type="entry name" value="GST_NTER"/>
    <property type="match status" value="1"/>
</dbReference>
<dbReference type="PROSITE" id="PS50405">
    <property type="entry name" value="GST_CTER"/>
    <property type="match status" value="1"/>
</dbReference>
<evidence type="ECO:0000313" key="8">
    <source>
        <dbReference type="EMBL" id="AFK37448.1"/>
    </source>
</evidence>
<keyword evidence="3" id="KW-0808">Transferase</keyword>
<proteinExistence type="evidence at transcript level"/>
<evidence type="ECO:0000256" key="3">
    <source>
        <dbReference type="ARBA" id="ARBA00022679"/>
    </source>
</evidence>
<dbReference type="PANTHER" id="PTHR11260">
    <property type="entry name" value="GLUTATHIONE S-TRANSFERASE, GST, SUPERFAMILY, GST DOMAIN CONTAINING"/>
    <property type="match status" value="1"/>
</dbReference>
<dbReference type="EC" id="2.5.1.18" evidence="1"/>
<dbReference type="CDD" id="cd03058">
    <property type="entry name" value="GST_N_Tau"/>
    <property type="match status" value="1"/>
</dbReference>
<evidence type="ECO:0000259" key="6">
    <source>
        <dbReference type="PROSITE" id="PS50404"/>
    </source>
</evidence>
<evidence type="ECO:0000256" key="4">
    <source>
        <dbReference type="ARBA" id="ARBA00025743"/>
    </source>
</evidence>
<dbReference type="GO" id="GO:0006749">
    <property type="term" value="P:glutathione metabolic process"/>
    <property type="evidence" value="ECO:0007669"/>
    <property type="project" value="InterPro"/>
</dbReference>
<name>I3SB06_LOTJA</name>
<evidence type="ECO:0000256" key="2">
    <source>
        <dbReference type="ARBA" id="ARBA00022575"/>
    </source>
</evidence>
<dbReference type="Pfam" id="PF00043">
    <property type="entry name" value="GST_C"/>
    <property type="match status" value="1"/>
</dbReference>
<dbReference type="SFLD" id="SFLDS00019">
    <property type="entry name" value="Glutathione_Transferase_(cytos"/>
    <property type="match status" value="1"/>
</dbReference>
<organism evidence="8">
    <name type="scientific">Lotus japonicus</name>
    <name type="common">Lotus corniculatus var. japonicus</name>
    <dbReference type="NCBI Taxonomy" id="34305"/>
    <lineage>
        <taxon>Eukaryota</taxon>
        <taxon>Viridiplantae</taxon>
        <taxon>Streptophyta</taxon>
        <taxon>Embryophyta</taxon>
        <taxon>Tracheophyta</taxon>
        <taxon>Spermatophyta</taxon>
        <taxon>Magnoliopsida</taxon>
        <taxon>eudicotyledons</taxon>
        <taxon>Gunneridae</taxon>
        <taxon>Pentapetalae</taxon>
        <taxon>rosids</taxon>
        <taxon>fabids</taxon>
        <taxon>Fabales</taxon>
        <taxon>Fabaceae</taxon>
        <taxon>Papilionoideae</taxon>
        <taxon>50 kb inversion clade</taxon>
        <taxon>NPAAA clade</taxon>
        <taxon>Hologalegina</taxon>
        <taxon>robinioid clade</taxon>
        <taxon>Loteae</taxon>
        <taxon>Lotus</taxon>
    </lineage>
</organism>
<dbReference type="InterPro" id="IPR010987">
    <property type="entry name" value="Glutathione-S-Trfase_C-like"/>
</dbReference>
<protein>
    <recommendedName>
        <fullName evidence="1">glutathione transferase</fullName>
        <ecNumber evidence="1">2.5.1.18</ecNumber>
    </recommendedName>
</protein>
<dbReference type="PANTHER" id="PTHR11260:SF773">
    <property type="entry name" value="GLUTATHIONE S-TRANSFERASE U26"/>
    <property type="match status" value="1"/>
</dbReference>
<dbReference type="GO" id="GO:0004364">
    <property type="term" value="F:glutathione transferase activity"/>
    <property type="evidence" value="ECO:0007669"/>
    <property type="project" value="UniProtKB-EC"/>
</dbReference>
<dbReference type="SUPFAM" id="SSF52833">
    <property type="entry name" value="Thioredoxin-like"/>
    <property type="match status" value="1"/>
</dbReference>
<dbReference type="InterPro" id="IPR036282">
    <property type="entry name" value="Glutathione-S-Trfase_C_sf"/>
</dbReference>
<dbReference type="InterPro" id="IPR040079">
    <property type="entry name" value="Glutathione_S-Trfase"/>
</dbReference>
<dbReference type="GO" id="GO:0009407">
    <property type="term" value="P:toxin catabolic process"/>
    <property type="evidence" value="ECO:0007669"/>
    <property type="project" value="UniProtKB-ARBA"/>
</dbReference>
<evidence type="ECO:0000256" key="5">
    <source>
        <dbReference type="ARBA" id="ARBA00047960"/>
    </source>
</evidence>
<dbReference type="Gene3D" id="1.20.1050.10">
    <property type="match status" value="1"/>
</dbReference>
<dbReference type="InterPro" id="IPR004046">
    <property type="entry name" value="GST_C"/>
</dbReference>
<dbReference type="InterPro" id="IPR004045">
    <property type="entry name" value="Glutathione_S-Trfase_N"/>
</dbReference>
<sequence>MANSELKLLGKWSSPYVIRVKIALRIKSLEYENLEEHETFSPKSDLLLQSNPVYAKVPVLIHHGKPICESMLIVQYIDETWSTTPSILPSDAYDRALARFWVAYIDDKWFPTIETIVTVDEEERKPYYDILDTVLENMEDAFVKCSKGKAFFGGDKIGYLDIAFGSFLGWLSAIEQEYQRKVLVESKAPALVKWAERFVADPAVKGIIPETDRVVKLSRAFRIKWRAELGEK</sequence>
<evidence type="ECO:0000259" key="7">
    <source>
        <dbReference type="PROSITE" id="PS50405"/>
    </source>
</evidence>
<reference evidence="8" key="1">
    <citation type="submission" date="2012-05" db="EMBL/GenBank/DDBJ databases">
        <authorList>
            <person name="Krishnakumar V."/>
            <person name="Cheung F."/>
            <person name="Xiao Y."/>
            <person name="Chan A."/>
            <person name="Moskal W.A."/>
            <person name="Town C.D."/>
        </authorList>
    </citation>
    <scope>NUCLEOTIDE SEQUENCE</scope>
</reference>
<feature type="domain" description="GST N-terminal" evidence="6">
    <location>
        <begin position="4"/>
        <end position="85"/>
    </location>
</feature>
<keyword evidence="2" id="KW-0216">Detoxification</keyword>
<dbReference type="AlphaFoldDB" id="I3SB06"/>